<evidence type="ECO:0008006" key="3">
    <source>
        <dbReference type="Google" id="ProtNLM"/>
    </source>
</evidence>
<keyword evidence="2" id="KW-1185">Reference proteome</keyword>
<evidence type="ECO:0000313" key="1">
    <source>
        <dbReference type="EMBL" id="MFC5492284.1"/>
    </source>
</evidence>
<protein>
    <recommendedName>
        <fullName evidence="3">DUF4192 family protein</fullName>
    </recommendedName>
</protein>
<dbReference type="RefSeq" id="WP_345176710.1">
    <property type="nucleotide sequence ID" value="NZ_BAABFQ010000006.1"/>
</dbReference>
<evidence type="ECO:0000313" key="2">
    <source>
        <dbReference type="Proteomes" id="UP001595956"/>
    </source>
</evidence>
<organism evidence="1 2">
    <name type="scientific">Nocardioides caricicola</name>
    <dbReference type="NCBI Taxonomy" id="634770"/>
    <lineage>
        <taxon>Bacteria</taxon>
        <taxon>Bacillati</taxon>
        <taxon>Actinomycetota</taxon>
        <taxon>Actinomycetes</taxon>
        <taxon>Propionibacteriales</taxon>
        <taxon>Nocardioidaceae</taxon>
        <taxon>Nocardioides</taxon>
    </lineage>
</organism>
<gene>
    <name evidence="1" type="ORF">ACFPKY_04190</name>
</gene>
<reference evidence="2" key="1">
    <citation type="journal article" date="2019" name="Int. J. Syst. Evol. Microbiol.">
        <title>The Global Catalogue of Microorganisms (GCM) 10K type strain sequencing project: providing services to taxonomists for standard genome sequencing and annotation.</title>
        <authorList>
            <consortium name="The Broad Institute Genomics Platform"/>
            <consortium name="The Broad Institute Genome Sequencing Center for Infectious Disease"/>
            <person name="Wu L."/>
            <person name="Ma J."/>
        </authorList>
    </citation>
    <scope>NUCLEOTIDE SEQUENCE [LARGE SCALE GENOMIC DNA]</scope>
    <source>
        <strain evidence="2">KACC 13778</strain>
    </source>
</reference>
<accession>A0ABW0MVC7</accession>
<sequence>MTDHRNPSKRTTAISLNVIETYDDLAADERVQSALASVRVRRVYGAMLLHREQDLYVAETDRHRGLQDHIRERLLGERFSLDDAEEWAYRNWYKALTRIDDSLDDEAENFLCDEAVAIALAYRDTGIPNDEAFAWSSRSVSATDAVRIRQHGWNPHAYSTLLAYCFQQAPHMEEADNWIASPVAWWRVLRYLRAGFGPREALDLEARRTAGEDVDPAIDLLISLTAPETP</sequence>
<proteinExistence type="predicted"/>
<name>A0ABW0MVC7_9ACTN</name>
<dbReference type="Proteomes" id="UP001595956">
    <property type="component" value="Unassembled WGS sequence"/>
</dbReference>
<dbReference type="EMBL" id="JBHSMD010000001">
    <property type="protein sequence ID" value="MFC5492284.1"/>
    <property type="molecule type" value="Genomic_DNA"/>
</dbReference>
<comment type="caution">
    <text evidence="1">The sequence shown here is derived from an EMBL/GenBank/DDBJ whole genome shotgun (WGS) entry which is preliminary data.</text>
</comment>